<feature type="transmembrane region" description="Helical" evidence="5">
    <location>
        <begin position="180"/>
        <end position="199"/>
    </location>
</feature>
<dbReference type="Pfam" id="PF04191">
    <property type="entry name" value="PEMT"/>
    <property type="match status" value="1"/>
</dbReference>
<evidence type="ECO:0000256" key="4">
    <source>
        <dbReference type="ARBA" id="ARBA00023136"/>
    </source>
</evidence>
<organism evidence="6">
    <name type="scientific">marine sediment metagenome</name>
    <dbReference type="NCBI Taxonomy" id="412755"/>
    <lineage>
        <taxon>unclassified sequences</taxon>
        <taxon>metagenomes</taxon>
        <taxon>ecological metagenomes</taxon>
    </lineage>
</organism>
<evidence type="ECO:0000256" key="1">
    <source>
        <dbReference type="ARBA" id="ARBA00004127"/>
    </source>
</evidence>
<evidence type="ECO:0000256" key="3">
    <source>
        <dbReference type="ARBA" id="ARBA00022989"/>
    </source>
</evidence>
<keyword evidence="3 5" id="KW-1133">Transmembrane helix</keyword>
<evidence type="ECO:0000256" key="5">
    <source>
        <dbReference type="SAM" id="Phobius"/>
    </source>
</evidence>
<feature type="transmembrane region" description="Helical" evidence="5">
    <location>
        <begin position="37"/>
        <end position="60"/>
    </location>
</feature>
<protein>
    <recommendedName>
        <fullName evidence="7">Steroid 5-alpha reductase C-terminal domain-containing protein</fullName>
    </recommendedName>
</protein>
<proteinExistence type="predicted"/>
<sequence>PFLDSSIDFLKLGDIVYLPYMVIAYPFRLIGVDIGVSISNLAIGLGIFVFILGTITWFYGKFEKRKIFDFWIYKYSRHPQYLGFLIWSYGVMLFASLSPVPFGGINPGASFPWLITALVIICVALREEIKMVKLYGESYSRYRESSPFMLPLPKFISSAITAPIRILFKSNLPKNGREIASTFAVYIIILISLSLPFLLL</sequence>
<name>X1KMA4_9ZZZZ</name>
<keyword evidence="4 5" id="KW-0472">Membrane</keyword>
<reference evidence="6" key="1">
    <citation type="journal article" date="2014" name="Front. Microbiol.">
        <title>High frequency of phylogenetically diverse reductive dehalogenase-homologous genes in deep subseafloor sedimentary metagenomes.</title>
        <authorList>
            <person name="Kawai M."/>
            <person name="Futagami T."/>
            <person name="Toyoda A."/>
            <person name="Takaki Y."/>
            <person name="Nishi S."/>
            <person name="Hori S."/>
            <person name="Arai W."/>
            <person name="Tsubouchi T."/>
            <person name="Morono Y."/>
            <person name="Uchiyama I."/>
            <person name="Ito T."/>
            <person name="Fujiyama A."/>
            <person name="Inagaki F."/>
            <person name="Takami H."/>
        </authorList>
    </citation>
    <scope>NUCLEOTIDE SEQUENCE</scope>
    <source>
        <strain evidence="6">Expedition CK06-06</strain>
    </source>
</reference>
<evidence type="ECO:0000256" key="2">
    <source>
        <dbReference type="ARBA" id="ARBA00022692"/>
    </source>
</evidence>
<evidence type="ECO:0008006" key="7">
    <source>
        <dbReference type="Google" id="ProtNLM"/>
    </source>
</evidence>
<comment type="subcellular location">
    <subcellularLocation>
        <location evidence="1">Endomembrane system</location>
        <topology evidence="1">Multi-pass membrane protein</topology>
    </subcellularLocation>
</comment>
<dbReference type="Gene3D" id="1.20.120.1630">
    <property type="match status" value="1"/>
</dbReference>
<dbReference type="EMBL" id="BARV01001041">
    <property type="protein sequence ID" value="GAH91264.1"/>
    <property type="molecule type" value="Genomic_DNA"/>
</dbReference>
<keyword evidence="2 5" id="KW-0812">Transmembrane</keyword>
<feature type="transmembrane region" description="Helical" evidence="5">
    <location>
        <begin position="81"/>
        <end position="98"/>
    </location>
</feature>
<feature type="transmembrane region" description="Helical" evidence="5">
    <location>
        <begin position="110"/>
        <end position="127"/>
    </location>
</feature>
<comment type="caution">
    <text evidence="6">The sequence shown here is derived from an EMBL/GenBank/DDBJ whole genome shotgun (WGS) entry which is preliminary data.</text>
</comment>
<gene>
    <name evidence="6" type="ORF">S06H3_03260</name>
</gene>
<dbReference type="AlphaFoldDB" id="X1KMA4"/>
<dbReference type="InterPro" id="IPR007318">
    <property type="entry name" value="Phopholipid_MeTrfase"/>
</dbReference>
<dbReference type="GO" id="GO:0012505">
    <property type="term" value="C:endomembrane system"/>
    <property type="evidence" value="ECO:0007669"/>
    <property type="project" value="UniProtKB-SubCell"/>
</dbReference>
<evidence type="ECO:0000313" key="6">
    <source>
        <dbReference type="EMBL" id="GAH91264.1"/>
    </source>
</evidence>
<feature type="non-terminal residue" evidence="6">
    <location>
        <position position="1"/>
    </location>
</feature>
<accession>X1KMA4</accession>